<evidence type="ECO:0000256" key="1">
    <source>
        <dbReference type="SAM" id="MobiDB-lite"/>
    </source>
</evidence>
<feature type="compositionally biased region" description="Basic and acidic residues" evidence="1">
    <location>
        <begin position="31"/>
        <end position="51"/>
    </location>
</feature>
<gene>
    <name evidence="2" type="ORF">AVDCRST_MAG49-1321</name>
</gene>
<accession>A0A6J4UCD4</accession>
<dbReference type="AlphaFoldDB" id="A0A6J4UCD4"/>
<feature type="compositionally biased region" description="Basic and acidic residues" evidence="1">
    <location>
        <begin position="1"/>
        <end position="12"/>
    </location>
</feature>
<feature type="compositionally biased region" description="Low complexity" evidence="1">
    <location>
        <begin position="116"/>
        <end position="126"/>
    </location>
</feature>
<organism evidence="2">
    <name type="scientific">uncultured Thermomicrobiales bacterium</name>
    <dbReference type="NCBI Taxonomy" id="1645740"/>
    <lineage>
        <taxon>Bacteria</taxon>
        <taxon>Pseudomonadati</taxon>
        <taxon>Thermomicrobiota</taxon>
        <taxon>Thermomicrobia</taxon>
        <taxon>Thermomicrobiales</taxon>
        <taxon>environmental samples</taxon>
    </lineage>
</organism>
<feature type="compositionally biased region" description="Low complexity" evidence="1">
    <location>
        <begin position="19"/>
        <end position="30"/>
    </location>
</feature>
<evidence type="ECO:0000313" key="2">
    <source>
        <dbReference type="EMBL" id="CAA9544553.1"/>
    </source>
</evidence>
<sequence length="126" mass="13213">GDSPRREAHDGDPQFAEPAGAGALLRAAARLGDRDRGLRLGHAAEPRRRDWAGLPHRGRVRAAGVAIEARRAADDGPPGGPGRRPRRGVRPRAGVRGDDGRVPAAGGRPRPPRPGRAPVLPVPGRV</sequence>
<feature type="non-terminal residue" evidence="2">
    <location>
        <position position="126"/>
    </location>
</feature>
<proteinExistence type="predicted"/>
<dbReference type="EMBL" id="CADCWG010000068">
    <property type="protein sequence ID" value="CAA9544553.1"/>
    <property type="molecule type" value="Genomic_DNA"/>
</dbReference>
<feature type="region of interest" description="Disordered" evidence="1">
    <location>
        <begin position="1"/>
        <end position="126"/>
    </location>
</feature>
<protein>
    <submittedName>
        <fullName evidence="2">Uncharacterized protein</fullName>
    </submittedName>
</protein>
<reference evidence="2" key="1">
    <citation type="submission" date="2020-02" db="EMBL/GenBank/DDBJ databases">
        <authorList>
            <person name="Meier V. D."/>
        </authorList>
    </citation>
    <scope>NUCLEOTIDE SEQUENCE</scope>
    <source>
        <strain evidence="2">AVDCRST_MAG49</strain>
    </source>
</reference>
<name>A0A6J4UCD4_9BACT</name>
<feature type="non-terminal residue" evidence="2">
    <location>
        <position position="1"/>
    </location>
</feature>